<evidence type="ECO:0000256" key="3">
    <source>
        <dbReference type="ARBA" id="ARBA00022989"/>
    </source>
</evidence>
<feature type="transmembrane region" description="Helical" evidence="5">
    <location>
        <begin position="87"/>
        <end position="105"/>
    </location>
</feature>
<keyword evidence="8" id="KW-1185">Reference proteome</keyword>
<keyword evidence="3 5" id="KW-1133">Transmembrane helix</keyword>
<dbReference type="AlphaFoldDB" id="A0A0P1BJ19"/>
<organism evidence="7 8">
    <name type="scientific">Ceraceosorus bombacis</name>
    <dbReference type="NCBI Taxonomy" id="401625"/>
    <lineage>
        <taxon>Eukaryota</taxon>
        <taxon>Fungi</taxon>
        <taxon>Dikarya</taxon>
        <taxon>Basidiomycota</taxon>
        <taxon>Ustilaginomycotina</taxon>
        <taxon>Exobasidiomycetes</taxon>
        <taxon>Ceraceosorales</taxon>
        <taxon>Ceraceosoraceae</taxon>
        <taxon>Ceraceosorus</taxon>
    </lineage>
</organism>
<dbReference type="PANTHER" id="PTHR23291">
    <property type="entry name" value="BAX INHIBITOR-RELATED"/>
    <property type="match status" value="1"/>
</dbReference>
<feature type="transmembrane region" description="Helical" evidence="5">
    <location>
        <begin position="204"/>
        <end position="224"/>
    </location>
</feature>
<keyword evidence="2 5" id="KW-0812">Transmembrane</keyword>
<keyword evidence="4 5" id="KW-0472">Membrane</keyword>
<dbReference type="GO" id="GO:0016020">
    <property type="term" value="C:membrane"/>
    <property type="evidence" value="ECO:0007669"/>
    <property type="project" value="UniProtKB-SubCell"/>
</dbReference>
<evidence type="ECO:0000256" key="4">
    <source>
        <dbReference type="ARBA" id="ARBA00023136"/>
    </source>
</evidence>
<reference evidence="7 8" key="1">
    <citation type="submission" date="2014-09" db="EMBL/GenBank/DDBJ databases">
        <authorList>
            <person name="Magalhaes I.L.F."/>
            <person name="Oliveira U."/>
            <person name="Santos F.R."/>
            <person name="Vidigal T.H.D.A."/>
            <person name="Brescovit A.D."/>
            <person name="Santos A.J."/>
        </authorList>
    </citation>
    <scope>NUCLEOTIDE SEQUENCE [LARGE SCALE GENOMIC DNA]</scope>
</reference>
<feature type="transmembrane region" description="Helical" evidence="5">
    <location>
        <begin position="146"/>
        <end position="166"/>
    </location>
</feature>
<dbReference type="EMBL" id="CCYA01000278">
    <property type="protein sequence ID" value="CEH16201.1"/>
    <property type="molecule type" value="Genomic_DNA"/>
</dbReference>
<feature type="transmembrane region" description="Helical" evidence="5">
    <location>
        <begin position="117"/>
        <end position="137"/>
    </location>
</feature>
<feature type="region of interest" description="Disordered" evidence="6">
    <location>
        <begin position="1"/>
        <end position="60"/>
    </location>
</feature>
<feature type="transmembrane region" description="Helical" evidence="5">
    <location>
        <begin position="230"/>
        <end position="248"/>
    </location>
</feature>
<evidence type="ECO:0000256" key="2">
    <source>
        <dbReference type="ARBA" id="ARBA00022692"/>
    </source>
</evidence>
<dbReference type="OrthoDB" id="7933078at2759"/>
<feature type="transmembrane region" description="Helical" evidence="5">
    <location>
        <begin position="172"/>
        <end position="192"/>
    </location>
</feature>
<comment type="similarity">
    <text evidence="5">Belongs to the BI1 family.</text>
</comment>
<dbReference type="Pfam" id="PF01027">
    <property type="entry name" value="Bax1-I"/>
    <property type="match status" value="1"/>
</dbReference>
<dbReference type="Proteomes" id="UP000054845">
    <property type="component" value="Unassembled WGS sequence"/>
</dbReference>
<proteinExistence type="inferred from homology"/>
<dbReference type="PANTHER" id="PTHR23291:SF50">
    <property type="entry name" value="PROTEIN LIFEGUARD 4"/>
    <property type="match status" value="1"/>
</dbReference>
<evidence type="ECO:0000256" key="1">
    <source>
        <dbReference type="ARBA" id="ARBA00004141"/>
    </source>
</evidence>
<name>A0A0P1BJ19_9BASI</name>
<dbReference type="STRING" id="401625.A0A0P1BJ19"/>
<dbReference type="InterPro" id="IPR006214">
    <property type="entry name" value="Bax_inhibitor_1-related"/>
</dbReference>
<evidence type="ECO:0000313" key="8">
    <source>
        <dbReference type="Proteomes" id="UP000054845"/>
    </source>
</evidence>
<evidence type="ECO:0000256" key="6">
    <source>
        <dbReference type="SAM" id="MobiDB-lite"/>
    </source>
</evidence>
<feature type="transmembrane region" description="Helical" evidence="5">
    <location>
        <begin position="260"/>
        <end position="282"/>
    </location>
</feature>
<protein>
    <submittedName>
        <fullName evidence="7">Glutamate binding protein</fullName>
    </submittedName>
</protein>
<feature type="compositionally biased region" description="Low complexity" evidence="6">
    <location>
        <begin position="1"/>
        <end position="13"/>
    </location>
</feature>
<evidence type="ECO:0000313" key="7">
    <source>
        <dbReference type="EMBL" id="CEH16201.1"/>
    </source>
</evidence>
<comment type="subcellular location">
    <subcellularLocation>
        <location evidence="1">Membrane</location>
        <topology evidence="1">Multi-pass membrane protein</topology>
    </subcellularLocation>
</comment>
<sequence length="289" mass="31717">MSYAQAPPSYAAANSKNGYQPIPQDDVEAHAESSVPGRTANAQSPLLGPDGMPLPRSEGDTDPDDFKFGVTVEQSSPEVRQMFLKKVYATLFIQVVFTTAIGAVLRMDSIRSWIFQHSWIIMLTSISSLVTMLVLYVKRHSHPTNVILLAAFTALEAVSIGSAIAYVNEVVVLQALLITGFVFIALNLAVYIWPSVDYSQLGPWLFYGLFIFLGIGLVQLFVPFSRGVDIAIAAGGAVLFSLYTLYDVDAISKRLSCEEWCYANVMLFLDLLNLFLSILRILNGASNDD</sequence>
<accession>A0A0P1BJ19</accession>
<evidence type="ECO:0000256" key="5">
    <source>
        <dbReference type="RuleBase" id="RU004379"/>
    </source>
</evidence>